<accession>A0A2G5CAE3</accession>
<keyword evidence="4" id="KW-1185">Reference proteome</keyword>
<evidence type="ECO:0000259" key="2">
    <source>
        <dbReference type="Pfam" id="PF00462"/>
    </source>
</evidence>
<dbReference type="PANTHER" id="PTHR45669:SF12">
    <property type="entry name" value="EMB|CAB85507.1"/>
    <property type="match status" value="1"/>
</dbReference>
<dbReference type="SUPFAM" id="SSF52833">
    <property type="entry name" value="Thioredoxin-like"/>
    <property type="match status" value="1"/>
</dbReference>
<proteinExistence type="predicted"/>
<dbReference type="Proteomes" id="UP000230069">
    <property type="component" value="Unassembled WGS sequence"/>
</dbReference>
<evidence type="ECO:0000313" key="3">
    <source>
        <dbReference type="EMBL" id="PIA28245.1"/>
    </source>
</evidence>
<evidence type="ECO:0000256" key="1">
    <source>
        <dbReference type="SAM" id="MobiDB-lite"/>
    </source>
</evidence>
<dbReference type="InterPro" id="IPR036249">
    <property type="entry name" value="Thioredoxin-like_sf"/>
</dbReference>
<dbReference type="STRING" id="218851.A0A2G5CAE3"/>
<dbReference type="Gene3D" id="3.40.30.10">
    <property type="entry name" value="Glutaredoxin"/>
    <property type="match status" value="1"/>
</dbReference>
<sequence length="363" mass="40834">MGCISSKVFKNDFNQESPLFTNPDCVSLTSSTYGFLKLDQEGGSFLETMTSPPVAHSTLGLDKPEIINTWELMEDLEDGIHIPVVMKKSPKPFNSSKKQKKFGGKENKPKQNGFEGSRRRLDFTPPPPQVLKPLNSAFDVKMNTFGINSRLSESSKQSPWPLFDPELIAFFEEVEFYEEGEQIKNMISFKPKNCNFLDSETILELFEKTCPPGGDNAVIIYTTTLRGIRKTFEECNIVRSLIESHDIQMMERDISMDLGYREDLRLLLRNREFKVPMVFIKGSLIGGVNELAKLEEEGKLGILLEDIPRARVGCEGCEGCVGMRFAMCMECSGSCKVLDEVQNEIVRCGECNENGLIPCPICC</sequence>
<dbReference type="InterPro" id="IPR002109">
    <property type="entry name" value="Glutaredoxin"/>
</dbReference>
<organism evidence="3 4">
    <name type="scientific">Aquilegia coerulea</name>
    <name type="common">Rocky mountain columbine</name>
    <dbReference type="NCBI Taxonomy" id="218851"/>
    <lineage>
        <taxon>Eukaryota</taxon>
        <taxon>Viridiplantae</taxon>
        <taxon>Streptophyta</taxon>
        <taxon>Embryophyta</taxon>
        <taxon>Tracheophyta</taxon>
        <taxon>Spermatophyta</taxon>
        <taxon>Magnoliopsida</taxon>
        <taxon>Ranunculales</taxon>
        <taxon>Ranunculaceae</taxon>
        <taxon>Thalictroideae</taxon>
        <taxon>Aquilegia</taxon>
    </lineage>
</organism>
<dbReference type="Pfam" id="PF00462">
    <property type="entry name" value="Glutaredoxin"/>
    <property type="match status" value="1"/>
</dbReference>
<feature type="region of interest" description="Disordered" evidence="1">
    <location>
        <begin position="87"/>
        <end position="126"/>
    </location>
</feature>
<dbReference type="Pfam" id="PF23733">
    <property type="entry name" value="GRXCR1-2_C"/>
    <property type="match status" value="1"/>
</dbReference>
<dbReference type="AlphaFoldDB" id="A0A2G5CAE3"/>
<evidence type="ECO:0000313" key="4">
    <source>
        <dbReference type="Proteomes" id="UP000230069"/>
    </source>
</evidence>
<dbReference type="CDD" id="cd03031">
    <property type="entry name" value="GRX_GRX_like"/>
    <property type="match status" value="1"/>
</dbReference>
<gene>
    <name evidence="3" type="ORF">AQUCO_07200119v1</name>
</gene>
<dbReference type="EMBL" id="KZ305089">
    <property type="protein sequence ID" value="PIA28245.1"/>
    <property type="molecule type" value="Genomic_DNA"/>
</dbReference>
<reference evidence="3 4" key="1">
    <citation type="submission" date="2017-09" db="EMBL/GenBank/DDBJ databases">
        <title>WGS assembly of Aquilegia coerulea Goldsmith.</title>
        <authorList>
            <person name="Hodges S."/>
            <person name="Kramer E."/>
            <person name="Nordborg M."/>
            <person name="Tomkins J."/>
            <person name="Borevitz J."/>
            <person name="Derieg N."/>
            <person name="Yan J."/>
            <person name="Mihaltcheva S."/>
            <person name="Hayes R.D."/>
            <person name="Rokhsar D."/>
        </authorList>
    </citation>
    <scope>NUCLEOTIDE SEQUENCE [LARGE SCALE GENOMIC DNA]</scope>
    <source>
        <strain evidence="4">cv. Goldsmith</strain>
    </source>
</reference>
<name>A0A2G5CAE3_AQUCA</name>
<protein>
    <recommendedName>
        <fullName evidence="2">Glutaredoxin domain-containing protein</fullName>
    </recommendedName>
</protein>
<feature type="domain" description="Glutaredoxin" evidence="2">
    <location>
        <begin position="218"/>
        <end position="285"/>
    </location>
</feature>
<dbReference type="OrthoDB" id="423313at2759"/>
<dbReference type="PROSITE" id="PS51354">
    <property type="entry name" value="GLUTAREDOXIN_2"/>
    <property type="match status" value="1"/>
</dbReference>
<dbReference type="InParanoid" id="A0A2G5CAE3"/>
<dbReference type="PANTHER" id="PTHR45669">
    <property type="entry name" value="GLUTAREDOXIN DOMAIN-CONTAINING CYSTEINE-RICH PROTEIN CG12206-RELATED"/>
    <property type="match status" value="1"/>
</dbReference>